<accession>A0ABS6AN87</accession>
<feature type="domain" description="Cytochrome c" evidence="4">
    <location>
        <begin position="9"/>
        <end position="118"/>
    </location>
</feature>
<evidence type="ECO:0000256" key="2">
    <source>
        <dbReference type="ARBA" id="ARBA00023004"/>
    </source>
</evidence>
<dbReference type="RefSeq" id="WP_216033776.1">
    <property type="nucleotide sequence ID" value="NZ_JAHKNG010000024.1"/>
</dbReference>
<name>A0ABS6AN87_9RHOB</name>
<keyword evidence="1 3" id="KW-0479">Metal-binding</keyword>
<sequence length="378" mass="38794">MPSGAAADEVLERGRALFEGAGESGLTVAIGNRQVPARGISCAGCHGRDAGGGAEVQSGPAIDWQTLSAQGYGTADLVRVLTEGVRPDGTRLGGAMPRFGLADPGDPVALKAYLGAVAVLQRSGLGEDRILFHRGNNDPASAPFWQAFEAQIARQAPHGLFGRRIALTGQAAAFATIGATSLGDEAGRPDLFPLIPLLGDEDPADIRGAFATVAAQVRAVASDAGSVSVLADPDMALRLAPLLVGAEVRFSGPSDPPATGGAVMILDPARLAKPPEAAAIYATVDNLARLPDGIGGCVSAADPRPAPPSSERPLSRYGRIAATALVEALKLCGADCTRARLMTAFDRVSLPSTDWPALDYDTHRLAGTDAVVIRRLCG</sequence>
<evidence type="ECO:0000313" key="5">
    <source>
        <dbReference type="EMBL" id="MBU3031104.1"/>
    </source>
</evidence>
<evidence type="ECO:0000313" key="6">
    <source>
        <dbReference type="Proteomes" id="UP001166191"/>
    </source>
</evidence>
<protein>
    <recommendedName>
        <fullName evidence="4">Cytochrome c domain-containing protein</fullName>
    </recommendedName>
</protein>
<dbReference type="InterPro" id="IPR009056">
    <property type="entry name" value="Cyt_c-like_dom"/>
</dbReference>
<keyword evidence="2 3" id="KW-0408">Iron</keyword>
<gene>
    <name evidence="5" type="ORF">KNW02_13355</name>
</gene>
<reference evidence="5" key="1">
    <citation type="submission" date="2021-06" db="EMBL/GenBank/DDBJ databases">
        <title>Paracoccus bacterium XHP0099 sp. nov., isolated from the surface waters of the Yellow Sea.</title>
        <authorList>
            <person name="Xue H."/>
            <person name="Zhang D."/>
        </authorList>
    </citation>
    <scope>NUCLEOTIDE SEQUENCE</scope>
    <source>
        <strain evidence="5">XHP0099</strain>
    </source>
</reference>
<organism evidence="5 6">
    <name type="scientific">Paracoccus marinaquae</name>
    <dbReference type="NCBI Taxonomy" id="2841926"/>
    <lineage>
        <taxon>Bacteria</taxon>
        <taxon>Pseudomonadati</taxon>
        <taxon>Pseudomonadota</taxon>
        <taxon>Alphaproteobacteria</taxon>
        <taxon>Rhodobacterales</taxon>
        <taxon>Paracoccaceae</taxon>
        <taxon>Paracoccus</taxon>
    </lineage>
</organism>
<dbReference type="Proteomes" id="UP001166191">
    <property type="component" value="Unassembled WGS sequence"/>
</dbReference>
<evidence type="ECO:0000256" key="3">
    <source>
        <dbReference type="PROSITE-ProRule" id="PRU00433"/>
    </source>
</evidence>
<proteinExistence type="predicted"/>
<dbReference type="EMBL" id="JAHKNG010000024">
    <property type="protein sequence ID" value="MBU3031104.1"/>
    <property type="molecule type" value="Genomic_DNA"/>
</dbReference>
<comment type="caution">
    <text evidence="5">The sequence shown here is derived from an EMBL/GenBank/DDBJ whole genome shotgun (WGS) entry which is preliminary data.</text>
</comment>
<dbReference type="PROSITE" id="PS51007">
    <property type="entry name" value="CYTC"/>
    <property type="match status" value="1"/>
</dbReference>
<keyword evidence="6" id="KW-1185">Reference proteome</keyword>
<evidence type="ECO:0000259" key="4">
    <source>
        <dbReference type="PROSITE" id="PS51007"/>
    </source>
</evidence>
<evidence type="ECO:0000256" key="1">
    <source>
        <dbReference type="ARBA" id="ARBA00022723"/>
    </source>
</evidence>
<keyword evidence="3" id="KW-0349">Heme</keyword>